<evidence type="ECO:0000256" key="1">
    <source>
        <dbReference type="ARBA" id="ARBA00022908"/>
    </source>
</evidence>
<dbReference type="Pfam" id="PF00589">
    <property type="entry name" value="Phage_integrase"/>
    <property type="match status" value="1"/>
</dbReference>
<dbReference type="PANTHER" id="PTHR30349:SF64">
    <property type="entry name" value="PROPHAGE INTEGRASE INTD-RELATED"/>
    <property type="match status" value="1"/>
</dbReference>
<evidence type="ECO:0000256" key="2">
    <source>
        <dbReference type="ARBA" id="ARBA00023172"/>
    </source>
</evidence>
<proteinExistence type="predicted"/>
<dbReference type="Gene3D" id="1.10.443.10">
    <property type="entry name" value="Intergrase catalytic core"/>
    <property type="match status" value="1"/>
</dbReference>
<dbReference type="PROSITE" id="PS51898">
    <property type="entry name" value="TYR_RECOMBINASE"/>
    <property type="match status" value="1"/>
</dbReference>
<accession>A0A5E4R6P0</accession>
<dbReference type="PANTHER" id="PTHR30349">
    <property type="entry name" value="PHAGE INTEGRASE-RELATED"/>
    <property type="match status" value="1"/>
</dbReference>
<dbReference type="AlphaFoldDB" id="A0A5E4R6P0"/>
<evidence type="ECO:0000259" key="3">
    <source>
        <dbReference type="PROSITE" id="PS51898"/>
    </source>
</evidence>
<dbReference type="EMBL" id="CABPSM010000001">
    <property type="protein sequence ID" value="VVD59030.1"/>
    <property type="molecule type" value="Genomic_DNA"/>
</dbReference>
<dbReference type="GO" id="GO:0006310">
    <property type="term" value="P:DNA recombination"/>
    <property type="evidence" value="ECO:0007669"/>
    <property type="project" value="UniProtKB-KW"/>
</dbReference>
<dbReference type="CDD" id="cd00397">
    <property type="entry name" value="DNA_BRE_C"/>
    <property type="match status" value="1"/>
</dbReference>
<name>A0A5E4R6P0_9BURK</name>
<keyword evidence="5" id="KW-1185">Reference proteome</keyword>
<evidence type="ECO:0000313" key="5">
    <source>
        <dbReference type="Proteomes" id="UP000343317"/>
    </source>
</evidence>
<gene>
    <name evidence="4" type="ORF">PHO31112_00003</name>
</gene>
<organism evidence="4 5">
    <name type="scientific">Pandoraea horticolens</name>
    <dbReference type="NCBI Taxonomy" id="2508298"/>
    <lineage>
        <taxon>Bacteria</taxon>
        <taxon>Pseudomonadati</taxon>
        <taxon>Pseudomonadota</taxon>
        <taxon>Betaproteobacteria</taxon>
        <taxon>Burkholderiales</taxon>
        <taxon>Burkholderiaceae</taxon>
        <taxon>Pandoraea</taxon>
    </lineage>
</organism>
<dbReference type="SUPFAM" id="SSF56349">
    <property type="entry name" value="DNA breaking-rejoining enzymes"/>
    <property type="match status" value="1"/>
</dbReference>
<keyword evidence="1" id="KW-0229">DNA integration</keyword>
<feature type="domain" description="Tyr recombinase" evidence="3">
    <location>
        <begin position="193"/>
        <end position="411"/>
    </location>
</feature>
<sequence length="421" mass="47642">MSELSKVRVVKLQDGERLPLLVSDNGMPLWEPTVYALSELRGKGASSSTLSNSLYAIRHLLRFLSSADIDLSKRLRTEGRLLALDEVDAFVAECREPFLSDKLRTSAATKSSNITSIERWRSSLKGRDDGSVVPAYTGMRIRYARDFIVWCAHREATKHPANSEYSATLLASIKLISEAMTSRVPPKRSARLDSREGLSPQDLRVLLDTIRGDSPNNPWARGNCRLRNELIVNLFLALGVRRGELLGVRTHDVDFRRHSVTVHRSADDLDDPRIRQPLTKTRARVLPIGEELCAQTLEYLTRIRTQTRGASRHDFLFCTSSTGAPLSIASLNKLFSQIRSACPEITSSFSPHTLRHTWNDRFSELMDERRVPEDEEKKLRSYLMGWSEFSGAASTYTRRHVREKAQRASIALQRSLYGESE</sequence>
<dbReference type="InterPro" id="IPR013762">
    <property type="entry name" value="Integrase-like_cat_sf"/>
</dbReference>
<dbReference type="InterPro" id="IPR011010">
    <property type="entry name" value="DNA_brk_join_enz"/>
</dbReference>
<evidence type="ECO:0000313" key="4">
    <source>
        <dbReference type="EMBL" id="VVD59030.1"/>
    </source>
</evidence>
<dbReference type="GO" id="GO:0003677">
    <property type="term" value="F:DNA binding"/>
    <property type="evidence" value="ECO:0007669"/>
    <property type="project" value="InterPro"/>
</dbReference>
<reference evidence="4 5" key="1">
    <citation type="submission" date="2019-08" db="EMBL/GenBank/DDBJ databases">
        <authorList>
            <person name="Peeters C."/>
        </authorList>
    </citation>
    <scope>NUCLEOTIDE SEQUENCE [LARGE SCALE GENOMIC DNA]</scope>
    <source>
        <strain evidence="4 5">LMG 31112</strain>
    </source>
</reference>
<dbReference type="InterPro" id="IPR002104">
    <property type="entry name" value="Integrase_catalytic"/>
</dbReference>
<dbReference type="InterPro" id="IPR050090">
    <property type="entry name" value="Tyrosine_recombinase_XerCD"/>
</dbReference>
<dbReference type="Proteomes" id="UP000343317">
    <property type="component" value="Unassembled WGS sequence"/>
</dbReference>
<dbReference type="RefSeq" id="WP_150618619.1">
    <property type="nucleotide sequence ID" value="NZ_CABPSM010000001.1"/>
</dbReference>
<keyword evidence="2" id="KW-0233">DNA recombination</keyword>
<dbReference type="GO" id="GO:0015074">
    <property type="term" value="P:DNA integration"/>
    <property type="evidence" value="ECO:0007669"/>
    <property type="project" value="UniProtKB-KW"/>
</dbReference>
<protein>
    <submittedName>
        <fullName evidence="4">Integrase</fullName>
    </submittedName>
</protein>